<evidence type="ECO:0000313" key="2">
    <source>
        <dbReference type="Proteomes" id="UP000030655"/>
    </source>
</evidence>
<dbReference type="AlphaFoldDB" id="A0A059EVU3"/>
<evidence type="ECO:0000313" key="1">
    <source>
        <dbReference type="EMBL" id="KCZ79020.1"/>
    </source>
</evidence>
<keyword evidence="2" id="KW-1185">Reference proteome</keyword>
<dbReference type="EMBL" id="KK365438">
    <property type="protein sequence ID" value="KCZ79020.1"/>
    <property type="molecule type" value="Genomic_DNA"/>
</dbReference>
<sequence>MFYKSFIPLSKKLNKDLKYLKCNCENFVLEKDSYKDLSMNIIEEIIQFFKKTPLSFYCKSEIDFLNNEICGFTNHDLNFLAAKLVFLYLYAKKIILKNKLLNETISYKNQFHKLLKNIEFLAD</sequence>
<proteinExistence type="predicted"/>
<reference evidence="1 2" key="2">
    <citation type="submission" date="2014-03" db="EMBL/GenBank/DDBJ databases">
        <title>The Genome Sequence of Anncaliia algerae insect isolate PRA339.</title>
        <authorList>
            <consortium name="The Broad Institute Genome Sequencing Platform"/>
            <consortium name="The Broad Institute Genome Sequencing Center for Infectious Disease"/>
            <person name="Cuomo C."/>
            <person name="Becnel J."/>
            <person name="Sanscrainte N."/>
            <person name="Walker B."/>
            <person name="Young S.K."/>
            <person name="Zeng Q."/>
            <person name="Gargeya S."/>
            <person name="Fitzgerald M."/>
            <person name="Haas B."/>
            <person name="Abouelleil A."/>
            <person name="Alvarado L."/>
            <person name="Arachchi H.M."/>
            <person name="Berlin A.M."/>
            <person name="Chapman S.B."/>
            <person name="Dewar J."/>
            <person name="Goldberg J."/>
            <person name="Griggs A."/>
            <person name="Gujja S."/>
            <person name="Hansen M."/>
            <person name="Howarth C."/>
            <person name="Imamovic A."/>
            <person name="Larimer J."/>
            <person name="McCowan C."/>
            <person name="Murphy C."/>
            <person name="Neiman D."/>
            <person name="Pearson M."/>
            <person name="Priest M."/>
            <person name="Roberts A."/>
            <person name="Saif S."/>
            <person name="Shea T."/>
            <person name="Sisk P."/>
            <person name="Sykes S."/>
            <person name="Wortman J."/>
            <person name="Nusbaum C."/>
            <person name="Birren B."/>
        </authorList>
    </citation>
    <scope>NUCLEOTIDE SEQUENCE [LARGE SCALE GENOMIC DNA]</scope>
    <source>
        <strain evidence="1 2">PRA339</strain>
    </source>
</reference>
<organism evidence="1 2">
    <name type="scientific">Anncaliia algerae PRA339</name>
    <dbReference type="NCBI Taxonomy" id="1288291"/>
    <lineage>
        <taxon>Eukaryota</taxon>
        <taxon>Fungi</taxon>
        <taxon>Fungi incertae sedis</taxon>
        <taxon>Microsporidia</taxon>
        <taxon>Tubulinosematoidea</taxon>
        <taxon>Tubulinosematidae</taxon>
        <taxon>Anncaliia</taxon>
    </lineage>
</organism>
<gene>
    <name evidence="1" type="ORF">H312_03596</name>
</gene>
<reference evidence="2" key="1">
    <citation type="submission" date="2013-02" db="EMBL/GenBank/DDBJ databases">
        <authorList>
            <consortium name="The Broad Institute Genome Sequencing Platform"/>
            <person name="Cuomo C."/>
            <person name="Becnel J."/>
            <person name="Sanscrainte N."/>
            <person name="Walker B."/>
            <person name="Young S.K."/>
            <person name="Zeng Q."/>
            <person name="Gargeya S."/>
            <person name="Fitzgerald M."/>
            <person name="Haas B."/>
            <person name="Abouelleil A."/>
            <person name="Alvarado L."/>
            <person name="Arachchi H.M."/>
            <person name="Berlin A.M."/>
            <person name="Chapman S.B."/>
            <person name="Dewar J."/>
            <person name="Goldberg J."/>
            <person name="Griggs A."/>
            <person name="Gujja S."/>
            <person name="Hansen M."/>
            <person name="Howarth C."/>
            <person name="Imamovic A."/>
            <person name="Larimer J."/>
            <person name="McCowan C."/>
            <person name="Murphy C."/>
            <person name="Neiman D."/>
            <person name="Pearson M."/>
            <person name="Priest M."/>
            <person name="Roberts A."/>
            <person name="Saif S."/>
            <person name="Shea T."/>
            <person name="Sisk P."/>
            <person name="Sykes S."/>
            <person name="Wortman J."/>
            <person name="Nusbaum C."/>
            <person name="Birren B."/>
        </authorList>
    </citation>
    <scope>NUCLEOTIDE SEQUENCE [LARGE SCALE GENOMIC DNA]</scope>
    <source>
        <strain evidence="2">PRA339</strain>
    </source>
</reference>
<protein>
    <submittedName>
        <fullName evidence="1">Uncharacterized protein</fullName>
    </submittedName>
</protein>
<dbReference type="Proteomes" id="UP000030655">
    <property type="component" value="Unassembled WGS sequence"/>
</dbReference>
<dbReference type="VEuPathDB" id="MicrosporidiaDB:H312_03596"/>
<dbReference type="HOGENOM" id="CLU_2020633_0_0_1"/>
<name>A0A059EVU3_9MICR</name>
<feature type="non-terminal residue" evidence="1">
    <location>
        <position position="123"/>
    </location>
</feature>
<accession>A0A059EVU3</accession>